<evidence type="ECO:0000256" key="5">
    <source>
        <dbReference type="SAM" id="MobiDB-lite"/>
    </source>
</evidence>
<feature type="compositionally biased region" description="Basic and acidic residues" evidence="5">
    <location>
        <begin position="185"/>
        <end position="194"/>
    </location>
</feature>
<feature type="compositionally biased region" description="Basic and acidic residues" evidence="5">
    <location>
        <begin position="362"/>
        <end position="389"/>
    </location>
</feature>
<evidence type="ECO:0000313" key="7">
    <source>
        <dbReference type="Proteomes" id="UP000887578"/>
    </source>
</evidence>
<feature type="compositionally biased region" description="Basic and acidic residues" evidence="5">
    <location>
        <begin position="326"/>
        <end position="337"/>
    </location>
</feature>
<feature type="compositionally biased region" description="Basic and acidic residues" evidence="5">
    <location>
        <begin position="227"/>
        <end position="244"/>
    </location>
</feature>
<feature type="compositionally biased region" description="Basic residues" evidence="5">
    <location>
        <begin position="460"/>
        <end position="480"/>
    </location>
</feature>
<evidence type="ECO:0000259" key="6">
    <source>
        <dbReference type="PROSITE" id="PS50072"/>
    </source>
</evidence>
<protein>
    <recommendedName>
        <fullName evidence="2">peptidylprolyl isomerase</fullName>
        <ecNumber evidence="2">5.2.1.8</ecNumber>
    </recommendedName>
</protein>
<evidence type="ECO:0000256" key="2">
    <source>
        <dbReference type="ARBA" id="ARBA00013194"/>
    </source>
</evidence>
<dbReference type="InterPro" id="IPR029000">
    <property type="entry name" value="Cyclophilin-like_dom_sf"/>
</dbReference>
<feature type="compositionally biased region" description="Basic and acidic residues" evidence="5">
    <location>
        <begin position="439"/>
        <end position="459"/>
    </location>
</feature>
<dbReference type="GO" id="GO:0006457">
    <property type="term" value="P:protein folding"/>
    <property type="evidence" value="ECO:0007669"/>
    <property type="project" value="InterPro"/>
</dbReference>
<feature type="region of interest" description="Disordered" evidence="5">
    <location>
        <begin position="182"/>
        <end position="272"/>
    </location>
</feature>
<feature type="compositionally biased region" description="Basic and acidic residues" evidence="5">
    <location>
        <begin position="302"/>
        <end position="318"/>
    </location>
</feature>
<dbReference type="PROSITE" id="PS00170">
    <property type="entry name" value="CSA_PPIASE_1"/>
    <property type="match status" value="1"/>
</dbReference>
<keyword evidence="7" id="KW-1185">Reference proteome</keyword>
<dbReference type="PROSITE" id="PS50072">
    <property type="entry name" value="CSA_PPIASE_2"/>
    <property type="match status" value="1"/>
</dbReference>
<dbReference type="PANTHER" id="PTHR11071">
    <property type="entry name" value="PEPTIDYL-PROLYL CIS-TRANS ISOMERASE"/>
    <property type="match status" value="1"/>
</dbReference>
<keyword evidence="3" id="KW-0697">Rotamase</keyword>
<dbReference type="InterPro" id="IPR020892">
    <property type="entry name" value="Cyclophilin-type_PPIase_CS"/>
</dbReference>
<dbReference type="GO" id="GO:0003755">
    <property type="term" value="F:peptidyl-prolyl cis-trans isomerase activity"/>
    <property type="evidence" value="ECO:0007669"/>
    <property type="project" value="UniProtKB-KW"/>
</dbReference>
<proteinExistence type="predicted"/>
<dbReference type="AlphaFoldDB" id="A0A914QBI9"/>
<dbReference type="Pfam" id="PF00160">
    <property type="entry name" value="Pro_isomerase"/>
    <property type="match status" value="1"/>
</dbReference>
<reference evidence="8" key="1">
    <citation type="submission" date="2022-11" db="UniProtKB">
        <authorList>
            <consortium name="WormBaseParasite"/>
        </authorList>
    </citation>
    <scope>IDENTIFICATION</scope>
</reference>
<organism evidence="7 8">
    <name type="scientific">Panagrolaimus davidi</name>
    <dbReference type="NCBI Taxonomy" id="227884"/>
    <lineage>
        <taxon>Eukaryota</taxon>
        <taxon>Metazoa</taxon>
        <taxon>Ecdysozoa</taxon>
        <taxon>Nematoda</taxon>
        <taxon>Chromadorea</taxon>
        <taxon>Rhabditida</taxon>
        <taxon>Tylenchina</taxon>
        <taxon>Panagrolaimomorpha</taxon>
        <taxon>Panagrolaimoidea</taxon>
        <taxon>Panagrolaimidae</taxon>
        <taxon>Panagrolaimus</taxon>
    </lineage>
</organism>
<feature type="region of interest" description="Disordered" evidence="5">
    <location>
        <begin position="302"/>
        <end position="498"/>
    </location>
</feature>
<keyword evidence="4" id="KW-0413">Isomerase</keyword>
<feature type="domain" description="PPIase cyclophilin-type" evidence="6">
    <location>
        <begin position="10"/>
        <end position="178"/>
    </location>
</feature>
<evidence type="ECO:0000256" key="3">
    <source>
        <dbReference type="ARBA" id="ARBA00023110"/>
    </source>
</evidence>
<dbReference type="Proteomes" id="UP000887578">
    <property type="component" value="Unplaced"/>
</dbReference>
<evidence type="ECO:0000256" key="1">
    <source>
        <dbReference type="ARBA" id="ARBA00000971"/>
    </source>
</evidence>
<feature type="compositionally biased region" description="Basic residues" evidence="5">
    <location>
        <begin position="390"/>
        <end position="401"/>
    </location>
</feature>
<feature type="compositionally biased region" description="Low complexity" evidence="5">
    <location>
        <begin position="484"/>
        <end position="498"/>
    </location>
</feature>
<dbReference type="EC" id="5.2.1.8" evidence="2"/>
<accession>A0A914QBI9</accession>
<evidence type="ECO:0000313" key="8">
    <source>
        <dbReference type="WBParaSite" id="PDA_v2.g26613.t1"/>
    </source>
</evidence>
<feature type="compositionally biased region" description="Basic and acidic residues" evidence="5">
    <location>
        <begin position="402"/>
        <end position="412"/>
    </location>
</feature>
<dbReference type="FunFam" id="2.40.100.10:FF:000025">
    <property type="entry name" value="Peptidyl-prolyl cis-trans isomerase CYP19-2"/>
    <property type="match status" value="1"/>
</dbReference>
<dbReference type="GO" id="GO:0016018">
    <property type="term" value="F:cyclosporin A binding"/>
    <property type="evidence" value="ECO:0007669"/>
    <property type="project" value="TreeGrafter"/>
</dbReference>
<name>A0A914QBI9_9BILA</name>
<dbReference type="InterPro" id="IPR002130">
    <property type="entry name" value="Cyclophilin-type_PPIase_dom"/>
</dbReference>
<dbReference type="PRINTS" id="PR00153">
    <property type="entry name" value="CSAPPISMRASE"/>
</dbReference>
<dbReference type="WBParaSite" id="PDA_v2.g26613.t1">
    <property type="protein sequence ID" value="PDA_v2.g26613.t1"/>
    <property type="gene ID" value="PDA_v2.g26613"/>
</dbReference>
<comment type="catalytic activity">
    <reaction evidence="1">
        <text>[protein]-peptidylproline (omega=180) = [protein]-peptidylproline (omega=0)</text>
        <dbReference type="Rhea" id="RHEA:16237"/>
        <dbReference type="Rhea" id="RHEA-COMP:10747"/>
        <dbReference type="Rhea" id="RHEA-COMP:10748"/>
        <dbReference type="ChEBI" id="CHEBI:83833"/>
        <dbReference type="ChEBI" id="CHEBI:83834"/>
        <dbReference type="EC" id="5.2.1.8"/>
    </reaction>
</comment>
<dbReference type="PANTHER" id="PTHR11071:SF561">
    <property type="entry name" value="PEPTIDYL-PROLYL CIS-TRANS ISOMERASE D-RELATED"/>
    <property type="match status" value="1"/>
</dbReference>
<dbReference type="SUPFAM" id="SSF50891">
    <property type="entry name" value="Cyclophilin-like"/>
    <property type="match status" value="1"/>
</dbReference>
<feature type="compositionally biased region" description="Low complexity" evidence="5">
    <location>
        <begin position="245"/>
        <end position="255"/>
    </location>
</feature>
<evidence type="ECO:0000256" key="4">
    <source>
        <dbReference type="ARBA" id="ARBA00023235"/>
    </source>
</evidence>
<dbReference type="Gene3D" id="2.40.100.10">
    <property type="entry name" value="Cyclophilin-like"/>
    <property type="match status" value="1"/>
</dbReference>
<dbReference type="GO" id="GO:0005737">
    <property type="term" value="C:cytoplasm"/>
    <property type="evidence" value="ECO:0007669"/>
    <property type="project" value="TreeGrafter"/>
</dbReference>
<sequence length="498" mass="57289">MAEKTEKRCFMEISINGKPRGKIDFKLYNDVVPETCYNFLQLCIGSEKLGEMTGKKLTYQGSTFHRVVKGFMIQGGDFSKHDGTGGECIYNRHNGIFDDENFSIKFDKPYILAMANRGPNTNGSQFFITTSECPSLNGKHVAFGEVVGGHEIVNAIENCEVNSNSRPMADIIITNCGELKRNKRTHSEGQEKSVEKKKKKETKAEENKIFSTIKPEDLPELPPTRNFLDRGPPEKDEQRPERSSRYSSSQRRYSSNGIEVKGRGVPRYCPYSKSSNLIHWEKEGRRIIPQKKAIEIIARATKEAERGIKESDKPRERSSSVSSIDSVKRENSSKPDPRSNIPNYGSQDDEHMEIDGSNTVAEHIRYYKRRFDDGNTSLENRRNDNSPKDRRAHRSHKHRDRRSVDRDDDGRRYNSTSPEKPHKHHDPTKFLASSSSHTPRHETLKRYGREKSKSESPKRSRDRPKSHRVRGSSRRHRHDHRSPLRSSRSVSPRSPRRD</sequence>